<accession>A0A9W9DNC0</accession>
<keyword evidence="3" id="KW-1185">Reference proteome</keyword>
<dbReference type="Proteomes" id="UP001150266">
    <property type="component" value="Unassembled WGS sequence"/>
</dbReference>
<feature type="compositionally biased region" description="Basic and acidic residues" evidence="1">
    <location>
        <begin position="260"/>
        <end position="271"/>
    </location>
</feature>
<feature type="compositionally biased region" description="Basic and acidic residues" evidence="1">
    <location>
        <begin position="317"/>
        <end position="326"/>
    </location>
</feature>
<gene>
    <name evidence="2" type="ORF">J3R30DRAFT_3890734</name>
</gene>
<feature type="compositionally biased region" description="Basic and acidic residues" evidence="1">
    <location>
        <begin position="736"/>
        <end position="755"/>
    </location>
</feature>
<dbReference type="EMBL" id="JAOTPV010000009">
    <property type="protein sequence ID" value="KAJ4478375.1"/>
    <property type="molecule type" value="Genomic_DNA"/>
</dbReference>
<comment type="caution">
    <text evidence="2">The sequence shown here is derived from an EMBL/GenBank/DDBJ whole genome shotgun (WGS) entry which is preliminary data.</text>
</comment>
<protein>
    <submittedName>
        <fullName evidence="2">Uncharacterized protein</fullName>
    </submittedName>
</protein>
<evidence type="ECO:0000313" key="2">
    <source>
        <dbReference type="EMBL" id="KAJ4478375.1"/>
    </source>
</evidence>
<organism evidence="2 3">
    <name type="scientific">Lentinula aciculospora</name>
    <dbReference type="NCBI Taxonomy" id="153920"/>
    <lineage>
        <taxon>Eukaryota</taxon>
        <taxon>Fungi</taxon>
        <taxon>Dikarya</taxon>
        <taxon>Basidiomycota</taxon>
        <taxon>Agaricomycotina</taxon>
        <taxon>Agaricomycetes</taxon>
        <taxon>Agaricomycetidae</taxon>
        <taxon>Agaricales</taxon>
        <taxon>Marasmiineae</taxon>
        <taxon>Omphalotaceae</taxon>
        <taxon>Lentinula</taxon>
    </lineage>
</organism>
<dbReference type="OrthoDB" id="3070390at2759"/>
<feature type="region of interest" description="Disordered" evidence="1">
    <location>
        <begin position="451"/>
        <end position="476"/>
    </location>
</feature>
<proteinExistence type="predicted"/>
<feature type="region of interest" description="Disordered" evidence="1">
    <location>
        <begin position="825"/>
        <end position="872"/>
    </location>
</feature>
<sequence>MSTAKEQASVSVRLRIRYHKQHPNYSTFDPNGPPIPTYKVQREISKLRLPYCRNDAIEVPLLGHVQCEWYFEEFSKVPHSMALRLRPEQNSIRAQEIDDWMRKFCVFKITATYKQRGHSPQLIVKYPKDPSFSDDLDMYPISGSNKFIKNSKDYPTPTRVWGVKAIESNHQESPASNLGRCSLTAIDDTCSNEHEQSRSPSSIASTRHHSRGPATTLVDHDSTNSLVPPPTSSTLVGDPSVDENWPKPDAKSIPRRKRGRDVDDFVPREHSSSLVSKRSRWAVAPTGSLSEMSRSRYVSSSANCKSSHPPSRPRLVANKDREDSRTNHHRHLGLSVSQYDFRRSYTERWETEDIPRSPRRTYSPSLSTANYPEHLLPSSGPVVHSSRRISHSSTAEQPVPNTSVGIMTFNNNRYAATTSSAAILSSSLLPIAPVDYTKLYTAISTATAPAASASLSDSLPTSDVKDANCSPSASSSVPAAGEVSSTISMSDINALLEALPTASLPARQQVTELSSAAGVGSSTQSAPTYISTGTPVAPIQTPCRTQGYPHPVYGDCIYEYSSYTKSTSQAPTSITSPATPVSTTGATLTANSQMESNNEPRIKEELENVTIDIMNHGPTLDELESSSNPDKNNGTTRIVQLRSDLLRLRKEISERVKREKTVLAELAELAEESKTDFVLGEVDGCGLEVLGTGTSFELGLGLKSDDEVMERPNSSDIARELRSNLLIMQAQLGSERNGRKKAEQDRRDAEFAKRETEHALKEVELRLSEAEHFMNEAEQRRKADEFAKSELENAKKEAVERRREAEQLRGDADYAKQLADDWRKKAEKGMKDAEDEKHRADNQRREADQARRDAEHARQRAESDKRDVDDQRRMVEQAKHDVESALREMEQQWKDAEFFRREAEERRREAEAFVVDVKRECREPFVVPALMDAFLNISKLTNTVGEMPMVVLQESRDVVKDPQSV</sequence>
<evidence type="ECO:0000313" key="3">
    <source>
        <dbReference type="Proteomes" id="UP001150266"/>
    </source>
</evidence>
<name>A0A9W9DNC0_9AGAR</name>
<dbReference type="CDD" id="cd06503">
    <property type="entry name" value="ATP-synt_Fo_b"/>
    <property type="match status" value="1"/>
</dbReference>
<feature type="compositionally biased region" description="Low complexity" evidence="1">
    <location>
        <begin position="288"/>
        <end position="301"/>
    </location>
</feature>
<feature type="region of interest" description="Disordered" evidence="1">
    <location>
        <begin position="733"/>
        <end position="755"/>
    </location>
</feature>
<feature type="region of interest" description="Disordered" evidence="1">
    <location>
        <begin position="792"/>
        <end position="812"/>
    </location>
</feature>
<feature type="region of interest" description="Disordered" evidence="1">
    <location>
        <begin position="352"/>
        <end position="398"/>
    </location>
</feature>
<feature type="compositionally biased region" description="Low complexity" evidence="1">
    <location>
        <begin position="451"/>
        <end position="462"/>
    </location>
</feature>
<evidence type="ECO:0000256" key="1">
    <source>
        <dbReference type="SAM" id="MobiDB-lite"/>
    </source>
</evidence>
<feature type="compositionally biased region" description="Polar residues" evidence="1">
    <location>
        <begin position="360"/>
        <end position="370"/>
    </location>
</feature>
<feature type="region of interest" description="Disordered" evidence="1">
    <location>
        <begin position="189"/>
        <end position="331"/>
    </location>
</feature>
<dbReference type="AlphaFoldDB" id="A0A9W9DNC0"/>
<reference evidence="2" key="1">
    <citation type="submission" date="2022-08" db="EMBL/GenBank/DDBJ databases">
        <title>A Global Phylogenomic Analysis of the Shiitake Genus Lentinula.</title>
        <authorList>
            <consortium name="DOE Joint Genome Institute"/>
            <person name="Sierra-Patev S."/>
            <person name="Min B."/>
            <person name="Naranjo-Ortiz M."/>
            <person name="Looney B."/>
            <person name="Konkel Z."/>
            <person name="Slot J.C."/>
            <person name="Sakamoto Y."/>
            <person name="Steenwyk J.L."/>
            <person name="Rokas A."/>
            <person name="Carro J."/>
            <person name="Camarero S."/>
            <person name="Ferreira P."/>
            <person name="Molpeceres G."/>
            <person name="Ruiz-Duenas F.J."/>
            <person name="Serrano A."/>
            <person name="Henrissat B."/>
            <person name="Drula E."/>
            <person name="Hughes K.W."/>
            <person name="Mata J.L."/>
            <person name="Ishikawa N.K."/>
            <person name="Vargas-Isla R."/>
            <person name="Ushijima S."/>
            <person name="Smith C.A."/>
            <person name="Ahrendt S."/>
            <person name="Andreopoulos W."/>
            <person name="He G."/>
            <person name="Labutti K."/>
            <person name="Lipzen A."/>
            <person name="Ng V."/>
            <person name="Riley R."/>
            <person name="Sandor L."/>
            <person name="Barry K."/>
            <person name="Martinez A.T."/>
            <person name="Xiao Y."/>
            <person name="Gibbons J.G."/>
            <person name="Terashima K."/>
            <person name="Grigoriev I.V."/>
            <person name="Hibbett D.S."/>
        </authorList>
    </citation>
    <scope>NUCLEOTIDE SEQUENCE</scope>
    <source>
        <strain evidence="2">JLM2183</strain>
    </source>
</reference>